<comment type="subcellular location">
    <subcellularLocation>
        <location evidence="6">Cytoplasm</location>
    </subcellularLocation>
</comment>
<proteinExistence type="inferred from homology"/>
<dbReference type="Pfam" id="PF20772">
    <property type="entry name" value="TACO1_YebC_N"/>
    <property type="match status" value="1"/>
</dbReference>
<dbReference type="InterPro" id="IPR048300">
    <property type="entry name" value="TACO1_YebC-like_2nd/3rd_dom"/>
</dbReference>
<dbReference type="InterPro" id="IPR002876">
    <property type="entry name" value="Transcrip_reg_TACO1-like"/>
</dbReference>
<evidence type="ECO:0000313" key="9">
    <source>
        <dbReference type="EMBL" id="SHG95913.1"/>
    </source>
</evidence>
<dbReference type="InterPro" id="IPR026564">
    <property type="entry name" value="Transcrip_reg_TACO1-like_dom3"/>
</dbReference>
<protein>
    <recommendedName>
        <fullName evidence="6">Probable transcriptional regulatory protein SAMN02745245_00153</fullName>
    </recommendedName>
</protein>
<dbReference type="NCBIfam" id="NF009044">
    <property type="entry name" value="PRK12378.1"/>
    <property type="match status" value="1"/>
</dbReference>
<dbReference type="FunFam" id="1.10.10.200:FF:000002">
    <property type="entry name" value="Probable transcriptional regulatory protein CLM62_37755"/>
    <property type="match status" value="1"/>
</dbReference>
<feature type="domain" description="TACO1/YebC-like second and third" evidence="7">
    <location>
        <begin position="82"/>
        <end position="239"/>
    </location>
</feature>
<gene>
    <name evidence="9" type="ORF">SAMN02745245_00153</name>
</gene>
<evidence type="ECO:0000256" key="1">
    <source>
        <dbReference type="ARBA" id="ARBA00008724"/>
    </source>
</evidence>
<dbReference type="HAMAP" id="MF_00693">
    <property type="entry name" value="Transcrip_reg_TACO1"/>
    <property type="match status" value="1"/>
</dbReference>
<dbReference type="Pfam" id="PF01709">
    <property type="entry name" value="Transcrip_reg"/>
    <property type="match status" value="1"/>
</dbReference>
<dbReference type="InterPro" id="IPR017856">
    <property type="entry name" value="Integrase-like_N"/>
</dbReference>
<dbReference type="SUPFAM" id="SSF75625">
    <property type="entry name" value="YebC-like"/>
    <property type="match status" value="1"/>
</dbReference>
<dbReference type="RefSeq" id="WP_073182837.1">
    <property type="nucleotide sequence ID" value="NZ_FQXI01000001.1"/>
</dbReference>
<organism evidence="9 10">
    <name type="scientific">Anaerosphaera aminiphila DSM 21120</name>
    <dbReference type="NCBI Taxonomy" id="1120995"/>
    <lineage>
        <taxon>Bacteria</taxon>
        <taxon>Bacillati</taxon>
        <taxon>Bacillota</taxon>
        <taxon>Tissierellia</taxon>
        <taxon>Tissierellales</taxon>
        <taxon>Peptoniphilaceae</taxon>
        <taxon>Anaerosphaera</taxon>
    </lineage>
</organism>
<dbReference type="GO" id="GO:0005829">
    <property type="term" value="C:cytosol"/>
    <property type="evidence" value="ECO:0007669"/>
    <property type="project" value="TreeGrafter"/>
</dbReference>
<keyword evidence="3 6" id="KW-0805">Transcription regulation</keyword>
<name>A0A1M5P3Z6_9FIRM</name>
<dbReference type="PANTHER" id="PTHR12532">
    <property type="entry name" value="TRANSLATIONAL ACTIVATOR OF CYTOCHROME C OXIDASE 1"/>
    <property type="match status" value="1"/>
</dbReference>
<dbReference type="InterPro" id="IPR029072">
    <property type="entry name" value="YebC-like"/>
</dbReference>
<dbReference type="AlphaFoldDB" id="A0A1M5P3Z6"/>
<dbReference type="NCBIfam" id="TIGR01033">
    <property type="entry name" value="YebC/PmpR family DNA-binding transcriptional regulator"/>
    <property type="match status" value="1"/>
</dbReference>
<keyword evidence="2 6" id="KW-0963">Cytoplasm</keyword>
<evidence type="ECO:0000256" key="2">
    <source>
        <dbReference type="ARBA" id="ARBA00022490"/>
    </source>
</evidence>
<dbReference type="OrthoDB" id="9781053at2"/>
<dbReference type="InterPro" id="IPR049083">
    <property type="entry name" value="TACO1_YebC_N"/>
</dbReference>
<evidence type="ECO:0000256" key="3">
    <source>
        <dbReference type="ARBA" id="ARBA00023015"/>
    </source>
</evidence>
<keyword evidence="10" id="KW-1185">Reference proteome</keyword>
<keyword evidence="4 6" id="KW-0238">DNA-binding</keyword>
<dbReference type="Gene3D" id="3.30.70.980">
    <property type="match status" value="2"/>
</dbReference>
<dbReference type="PANTHER" id="PTHR12532:SF6">
    <property type="entry name" value="TRANSCRIPTIONAL REGULATORY PROTEIN YEBC-RELATED"/>
    <property type="match status" value="1"/>
</dbReference>
<reference evidence="9 10" key="1">
    <citation type="submission" date="2016-11" db="EMBL/GenBank/DDBJ databases">
        <authorList>
            <person name="Jaros S."/>
            <person name="Januszkiewicz K."/>
            <person name="Wedrychowicz H."/>
        </authorList>
    </citation>
    <scope>NUCLEOTIDE SEQUENCE [LARGE SCALE GENOMIC DNA]</scope>
    <source>
        <strain evidence="9 10">DSM 21120</strain>
    </source>
</reference>
<dbReference type="GO" id="GO:0006355">
    <property type="term" value="P:regulation of DNA-templated transcription"/>
    <property type="evidence" value="ECO:0007669"/>
    <property type="project" value="UniProtKB-UniRule"/>
</dbReference>
<dbReference type="STRING" id="1120995.SAMN02745245_00153"/>
<accession>A0A1M5P3Z6</accession>
<evidence type="ECO:0000259" key="7">
    <source>
        <dbReference type="Pfam" id="PF01709"/>
    </source>
</evidence>
<dbReference type="Proteomes" id="UP000184032">
    <property type="component" value="Unassembled WGS sequence"/>
</dbReference>
<dbReference type="GO" id="GO:0003677">
    <property type="term" value="F:DNA binding"/>
    <property type="evidence" value="ECO:0007669"/>
    <property type="project" value="UniProtKB-UniRule"/>
</dbReference>
<evidence type="ECO:0000313" key="10">
    <source>
        <dbReference type="Proteomes" id="UP000184032"/>
    </source>
</evidence>
<dbReference type="Gene3D" id="1.10.10.200">
    <property type="match status" value="1"/>
</dbReference>
<dbReference type="EMBL" id="FQXI01000001">
    <property type="protein sequence ID" value="SHG95913.1"/>
    <property type="molecule type" value="Genomic_DNA"/>
</dbReference>
<keyword evidence="5 6" id="KW-0804">Transcription</keyword>
<evidence type="ECO:0000256" key="6">
    <source>
        <dbReference type="HAMAP-Rule" id="MF_00693"/>
    </source>
</evidence>
<evidence type="ECO:0000256" key="4">
    <source>
        <dbReference type="ARBA" id="ARBA00023125"/>
    </source>
</evidence>
<sequence length="246" mass="27663">MAGHSKWNNIKNKKGKEDAKRGQVFTKLGRYIMVAARDGGADPEYNAALKVAIDKAKAENMPNDNIERAIKKGTGEGAEDNFEEIIYEGYGPNGIAVMVQCLTDNRNRTAPDVRHAFDKYGGNLGQPGCVSFMFDKKGQLGIENTDTIDGEELMMSAIDLGAEDVIESEDVFEILTEPENYHIVRNGLEELGYEFIQSDITYIPQNYTKLEDEEDIKKMDKLIEILEDNDDVQEVYTNWEESGEDE</sequence>
<feature type="domain" description="TACO1/YebC-like N-terminal" evidence="8">
    <location>
        <begin position="5"/>
        <end position="76"/>
    </location>
</feature>
<dbReference type="NCBIfam" id="NF001030">
    <property type="entry name" value="PRK00110.1"/>
    <property type="match status" value="1"/>
</dbReference>
<comment type="similarity">
    <text evidence="1 6">Belongs to the TACO1 family.</text>
</comment>
<evidence type="ECO:0000259" key="8">
    <source>
        <dbReference type="Pfam" id="PF20772"/>
    </source>
</evidence>
<evidence type="ECO:0000256" key="5">
    <source>
        <dbReference type="ARBA" id="ARBA00023163"/>
    </source>
</evidence>